<evidence type="ECO:0000256" key="1">
    <source>
        <dbReference type="ARBA" id="ARBA00022490"/>
    </source>
</evidence>
<dbReference type="EMBL" id="JBHSLL010000003">
    <property type="protein sequence ID" value="MFC5384556.1"/>
    <property type="molecule type" value="Genomic_DNA"/>
</dbReference>
<dbReference type="PANTHER" id="PTHR31760">
    <property type="entry name" value="S-ADENOSYL-L-METHIONINE-DEPENDENT METHYLTRANSFERASES SUPERFAMILY PROTEIN"/>
    <property type="match status" value="1"/>
</dbReference>
<dbReference type="PANTHER" id="PTHR31760:SF0">
    <property type="entry name" value="S-ADENOSYL-L-METHIONINE-DEPENDENT METHYLTRANSFERASES SUPERFAMILY PROTEIN"/>
    <property type="match status" value="1"/>
</dbReference>
<evidence type="ECO:0000313" key="7">
    <source>
        <dbReference type="EMBL" id="MFC5384556.1"/>
    </source>
</evidence>
<keyword evidence="4 6" id="KW-0808">Transferase</keyword>
<feature type="binding site" evidence="6">
    <location>
        <position position="142"/>
    </location>
    <ligand>
        <name>S-adenosyl-L-methionine</name>
        <dbReference type="ChEBI" id="CHEBI:59789"/>
    </ligand>
</feature>
<dbReference type="Pfam" id="PF02527">
    <property type="entry name" value="GidB"/>
    <property type="match status" value="1"/>
</dbReference>
<keyword evidence="5 6" id="KW-0949">S-adenosyl-L-methionine</keyword>
<organism evidence="7 8">
    <name type="scientific">Aquamicrobium segne</name>
    <dbReference type="NCBI Taxonomy" id="469547"/>
    <lineage>
        <taxon>Bacteria</taxon>
        <taxon>Pseudomonadati</taxon>
        <taxon>Pseudomonadota</taxon>
        <taxon>Alphaproteobacteria</taxon>
        <taxon>Hyphomicrobiales</taxon>
        <taxon>Phyllobacteriaceae</taxon>
        <taxon>Aquamicrobium</taxon>
    </lineage>
</organism>
<feature type="binding site" evidence="6">
    <location>
        <begin position="126"/>
        <end position="127"/>
    </location>
    <ligand>
        <name>S-adenosyl-L-methionine</name>
        <dbReference type="ChEBI" id="CHEBI:59789"/>
    </ligand>
</feature>
<dbReference type="EC" id="2.1.1.170" evidence="6"/>
<dbReference type="SUPFAM" id="SSF53335">
    <property type="entry name" value="S-adenosyl-L-methionine-dependent methyltransferases"/>
    <property type="match status" value="1"/>
</dbReference>
<comment type="similarity">
    <text evidence="6">Belongs to the methyltransferase superfamily. RNA methyltransferase RsmG family.</text>
</comment>
<feature type="binding site" evidence="6">
    <location>
        <position position="79"/>
    </location>
    <ligand>
        <name>S-adenosyl-L-methionine</name>
        <dbReference type="ChEBI" id="CHEBI:59789"/>
    </ligand>
</feature>
<comment type="caution">
    <text evidence="6">Lacks conserved residue(s) required for the propagation of feature annotation.</text>
</comment>
<dbReference type="NCBIfam" id="TIGR00138">
    <property type="entry name" value="rsmG_gidB"/>
    <property type="match status" value="1"/>
</dbReference>
<dbReference type="HAMAP" id="MF_00074">
    <property type="entry name" value="16SrRNA_methyltr_G"/>
    <property type="match status" value="1"/>
</dbReference>
<evidence type="ECO:0000256" key="6">
    <source>
        <dbReference type="HAMAP-Rule" id="MF_00074"/>
    </source>
</evidence>
<accession>A0ABW0GUP3</accession>
<dbReference type="InterPro" id="IPR003682">
    <property type="entry name" value="rRNA_ssu_MeTfrase_G"/>
</dbReference>
<evidence type="ECO:0000313" key="8">
    <source>
        <dbReference type="Proteomes" id="UP001596016"/>
    </source>
</evidence>
<dbReference type="PIRSF" id="PIRSF003078">
    <property type="entry name" value="GidB"/>
    <property type="match status" value="1"/>
</dbReference>
<gene>
    <name evidence="6 7" type="primary">rsmG</name>
    <name evidence="7" type="ORF">ACFPLB_01085</name>
</gene>
<proteinExistence type="inferred from homology"/>
<keyword evidence="1 6" id="KW-0963">Cytoplasm</keyword>
<dbReference type="Gene3D" id="3.40.50.150">
    <property type="entry name" value="Vaccinia Virus protein VP39"/>
    <property type="match status" value="1"/>
</dbReference>
<name>A0ABW0GUP3_9HYPH</name>
<evidence type="ECO:0000256" key="5">
    <source>
        <dbReference type="ARBA" id="ARBA00022691"/>
    </source>
</evidence>
<dbReference type="InterPro" id="IPR029063">
    <property type="entry name" value="SAM-dependent_MTases_sf"/>
</dbReference>
<feature type="binding site" evidence="6">
    <location>
        <position position="74"/>
    </location>
    <ligand>
        <name>S-adenosyl-L-methionine</name>
        <dbReference type="ChEBI" id="CHEBI:59789"/>
    </ligand>
</feature>
<evidence type="ECO:0000256" key="2">
    <source>
        <dbReference type="ARBA" id="ARBA00022552"/>
    </source>
</evidence>
<evidence type="ECO:0000256" key="4">
    <source>
        <dbReference type="ARBA" id="ARBA00022679"/>
    </source>
</evidence>
<dbReference type="RefSeq" id="WP_378227393.1">
    <property type="nucleotide sequence ID" value="NZ_JBHSLL010000003.1"/>
</dbReference>
<keyword evidence="3 6" id="KW-0489">Methyltransferase</keyword>
<protein>
    <recommendedName>
        <fullName evidence="6">Ribosomal RNA small subunit methyltransferase G</fullName>
        <ecNumber evidence="6">2.1.1.170</ecNumber>
    </recommendedName>
    <alternativeName>
        <fullName evidence="6">16S rRNA 7-methylguanosine methyltransferase</fullName>
        <shortName evidence="6">16S rRNA m7G methyltransferase</shortName>
    </alternativeName>
</protein>
<comment type="subcellular location">
    <subcellularLocation>
        <location evidence="6">Cytoplasm</location>
    </subcellularLocation>
</comment>
<dbReference type="Proteomes" id="UP001596016">
    <property type="component" value="Unassembled WGS sequence"/>
</dbReference>
<dbReference type="GO" id="GO:0008168">
    <property type="term" value="F:methyltransferase activity"/>
    <property type="evidence" value="ECO:0007669"/>
    <property type="project" value="UniProtKB-KW"/>
</dbReference>
<keyword evidence="2 6" id="KW-0698">rRNA processing</keyword>
<evidence type="ECO:0000256" key="3">
    <source>
        <dbReference type="ARBA" id="ARBA00022603"/>
    </source>
</evidence>
<reference evidence="8" key="1">
    <citation type="journal article" date="2019" name="Int. J. Syst. Evol. Microbiol.">
        <title>The Global Catalogue of Microorganisms (GCM) 10K type strain sequencing project: providing services to taxonomists for standard genome sequencing and annotation.</title>
        <authorList>
            <consortium name="The Broad Institute Genomics Platform"/>
            <consortium name="The Broad Institute Genome Sequencing Center for Infectious Disease"/>
            <person name="Wu L."/>
            <person name="Ma J."/>
        </authorList>
    </citation>
    <scope>NUCLEOTIDE SEQUENCE [LARGE SCALE GENOMIC DNA]</scope>
    <source>
        <strain evidence="8">CGMCC 4.1415</strain>
    </source>
</reference>
<comment type="function">
    <text evidence="6">Specifically methylates the N7 position of guanine in position 527 of 16S rRNA.</text>
</comment>
<sequence>MKDQRFEALRLAAKSVSRETYEALREFETHFLKWNQSINLAALSTLSDTWNRHIVDSAQLYGIAPEATRWLDLGSGGGFPGLVLAFLIRERTGHIDLVESNRKKAGFLQAMTGEFNLPARVVAQRIENAPKLVEQPQIVTARALAPLPSLIGLASPWLLKGAVGLFHKGRDYRSEVEESSQRWVFDLIEHKSLTGSDSVVLQISGLSAR</sequence>
<comment type="catalytic activity">
    <reaction evidence="6">
        <text>guanosine(527) in 16S rRNA + S-adenosyl-L-methionine = N(7)-methylguanosine(527) in 16S rRNA + S-adenosyl-L-homocysteine</text>
        <dbReference type="Rhea" id="RHEA:42732"/>
        <dbReference type="Rhea" id="RHEA-COMP:10209"/>
        <dbReference type="Rhea" id="RHEA-COMP:10210"/>
        <dbReference type="ChEBI" id="CHEBI:57856"/>
        <dbReference type="ChEBI" id="CHEBI:59789"/>
        <dbReference type="ChEBI" id="CHEBI:74269"/>
        <dbReference type="ChEBI" id="CHEBI:74480"/>
        <dbReference type="EC" id="2.1.1.170"/>
    </reaction>
</comment>
<comment type="caution">
    <text evidence="7">The sequence shown here is derived from an EMBL/GenBank/DDBJ whole genome shotgun (WGS) entry which is preliminary data.</text>
</comment>
<keyword evidence="8" id="KW-1185">Reference proteome</keyword>
<dbReference type="GO" id="GO:0032259">
    <property type="term" value="P:methylation"/>
    <property type="evidence" value="ECO:0007669"/>
    <property type="project" value="UniProtKB-KW"/>
</dbReference>